<organism evidence="13 14">
    <name type="scientific">Sphingobium chungbukense</name>
    <dbReference type="NCBI Taxonomy" id="56193"/>
    <lineage>
        <taxon>Bacteria</taxon>
        <taxon>Pseudomonadati</taxon>
        <taxon>Pseudomonadota</taxon>
        <taxon>Alphaproteobacteria</taxon>
        <taxon>Sphingomonadales</taxon>
        <taxon>Sphingomonadaceae</taxon>
        <taxon>Sphingobium</taxon>
    </lineage>
</organism>
<dbReference type="PATRIC" id="fig|56193.3.peg.2916"/>
<dbReference type="InterPro" id="IPR000531">
    <property type="entry name" value="Beta-barrel_TonB"/>
</dbReference>
<evidence type="ECO:0000256" key="3">
    <source>
        <dbReference type="ARBA" id="ARBA00022452"/>
    </source>
</evidence>
<dbReference type="InterPro" id="IPR036942">
    <property type="entry name" value="Beta-barrel_TonB_sf"/>
</dbReference>
<evidence type="ECO:0000313" key="13">
    <source>
        <dbReference type="EMBL" id="KKW91510.1"/>
    </source>
</evidence>
<dbReference type="EMBL" id="LBIC01000006">
    <property type="protein sequence ID" value="KKW91510.1"/>
    <property type="molecule type" value="Genomic_DNA"/>
</dbReference>
<dbReference type="AlphaFoldDB" id="A0A0M3ANT7"/>
<sequence>MDYNNQYDSLRALRPSFGFDPSFGILFADHFFHQKNWAYAAFGRADYAITDKLKLTAGLRYTYERKTYSENIALVEPTFSVPVVDVAGKISNGNVSGDIIANYQITPDAMVYASVSRGFKSGGVNGGVVFDPAEVTTFTPETITSYEAGVKYQTPDHRLTLNVSGFYYDYKDLQVYSLLQPAGGGIPKQLLDNAATARVYGLEGSSALAITKNIRFRGSLGLLSAKFTDYRSESAANDYTGNTLARAPKLTASLGLDASTPISSNLALFGSFDASYRTKVFFYPNNDPRFEQPGYWMSNARIAIGSQTKTWQVALWGKNIFNKKYYRDIVDFTNYGFTEPAVGEPATYGVEATFHF</sequence>
<keyword evidence="7" id="KW-0406">Ion transport</keyword>
<dbReference type="PROSITE" id="PS52016">
    <property type="entry name" value="TONB_DEPENDENT_REC_3"/>
    <property type="match status" value="1"/>
</dbReference>
<evidence type="ECO:0000256" key="2">
    <source>
        <dbReference type="ARBA" id="ARBA00022448"/>
    </source>
</evidence>
<dbReference type="Proteomes" id="UP000033874">
    <property type="component" value="Unassembled WGS sequence"/>
</dbReference>
<keyword evidence="8" id="KW-0798">TonB box</keyword>
<evidence type="ECO:0000256" key="11">
    <source>
        <dbReference type="PROSITE-ProRule" id="PRU01360"/>
    </source>
</evidence>
<dbReference type="GO" id="GO:0006826">
    <property type="term" value="P:iron ion transport"/>
    <property type="evidence" value="ECO:0007669"/>
    <property type="project" value="UniProtKB-KW"/>
</dbReference>
<evidence type="ECO:0000256" key="8">
    <source>
        <dbReference type="ARBA" id="ARBA00023077"/>
    </source>
</evidence>
<keyword evidence="3 11" id="KW-1134">Transmembrane beta strand</keyword>
<dbReference type="InterPro" id="IPR039426">
    <property type="entry name" value="TonB-dep_rcpt-like"/>
</dbReference>
<keyword evidence="5 11" id="KW-0812">Transmembrane</keyword>
<name>A0A0M3ANT7_9SPHN</name>
<keyword evidence="4" id="KW-0410">Iron transport</keyword>
<dbReference type="PANTHER" id="PTHR32552:SF81">
    <property type="entry name" value="TONB-DEPENDENT OUTER MEMBRANE RECEPTOR"/>
    <property type="match status" value="1"/>
</dbReference>
<comment type="caution">
    <text evidence="13">The sequence shown here is derived from an EMBL/GenBank/DDBJ whole genome shotgun (WGS) entry which is preliminary data.</text>
</comment>
<evidence type="ECO:0000256" key="7">
    <source>
        <dbReference type="ARBA" id="ARBA00023065"/>
    </source>
</evidence>
<keyword evidence="10 11" id="KW-0998">Cell outer membrane</keyword>
<evidence type="ECO:0000313" key="14">
    <source>
        <dbReference type="Proteomes" id="UP000033874"/>
    </source>
</evidence>
<evidence type="ECO:0000256" key="1">
    <source>
        <dbReference type="ARBA" id="ARBA00004571"/>
    </source>
</evidence>
<reference evidence="13 14" key="1">
    <citation type="submission" date="2015-04" db="EMBL/GenBank/DDBJ databases">
        <title>Genome sequence of aromatic hydrocarbons-degrading Sphingobium chungbukense DJ77.</title>
        <authorList>
            <person name="Kim Y.-C."/>
            <person name="Chae J.-C."/>
        </authorList>
    </citation>
    <scope>NUCLEOTIDE SEQUENCE [LARGE SCALE GENOMIC DNA]</scope>
    <source>
        <strain evidence="13 14">DJ77</strain>
    </source>
</reference>
<keyword evidence="14" id="KW-1185">Reference proteome</keyword>
<evidence type="ECO:0000259" key="12">
    <source>
        <dbReference type="Pfam" id="PF00593"/>
    </source>
</evidence>
<dbReference type="PANTHER" id="PTHR32552">
    <property type="entry name" value="FERRICHROME IRON RECEPTOR-RELATED"/>
    <property type="match status" value="1"/>
</dbReference>
<evidence type="ECO:0000256" key="6">
    <source>
        <dbReference type="ARBA" id="ARBA00023004"/>
    </source>
</evidence>
<evidence type="ECO:0000256" key="9">
    <source>
        <dbReference type="ARBA" id="ARBA00023136"/>
    </source>
</evidence>
<accession>A0A0M3ANT7</accession>
<comment type="similarity">
    <text evidence="11">Belongs to the TonB-dependent receptor family.</text>
</comment>
<keyword evidence="6" id="KW-0408">Iron</keyword>
<dbReference type="STRING" id="56193.YP76_13980"/>
<keyword evidence="9 11" id="KW-0472">Membrane</keyword>
<dbReference type="SUPFAM" id="SSF56935">
    <property type="entry name" value="Porins"/>
    <property type="match status" value="1"/>
</dbReference>
<dbReference type="Gene3D" id="2.40.170.20">
    <property type="entry name" value="TonB-dependent receptor, beta-barrel domain"/>
    <property type="match status" value="1"/>
</dbReference>
<evidence type="ECO:0000256" key="5">
    <source>
        <dbReference type="ARBA" id="ARBA00022692"/>
    </source>
</evidence>
<keyword evidence="2 11" id="KW-0813">Transport</keyword>
<evidence type="ECO:0000256" key="10">
    <source>
        <dbReference type="ARBA" id="ARBA00023237"/>
    </source>
</evidence>
<proteinExistence type="inferred from homology"/>
<comment type="subcellular location">
    <subcellularLocation>
        <location evidence="1 11">Cell outer membrane</location>
        <topology evidence="1 11">Multi-pass membrane protein</topology>
    </subcellularLocation>
</comment>
<dbReference type="Pfam" id="PF00593">
    <property type="entry name" value="TonB_dep_Rec_b-barrel"/>
    <property type="match status" value="1"/>
</dbReference>
<dbReference type="GO" id="GO:0009279">
    <property type="term" value="C:cell outer membrane"/>
    <property type="evidence" value="ECO:0007669"/>
    <property type="project" value="UniProtKB-SubCell"/>
</dbReference>
<protein>
    <recommendedName>
        <fullName evidence="12">TonB-dependent receptor-like beta-barrel domain-containing protein</fullName>
    </recommendedName>
</protein>
<feature type="domain" description="TonB-dependent receptor-like beta-barrel" evidence="12">
    <location>
        <begin position="2"/>
        <end position="320"/>
    </location>
</feature>
<gene>
    <name evidence="13" type="ORF">YP76_13980</name>
</gene>
<evidence type="ECO:0000256" key="4">
    <source>
        <dbReference type="ARBA" id="ARBA00022496"/>
    </source>
</evidence>